<dbReference type="AlphaFoldDB" id="A0A3D5QBD0"/>
<organism evidence="2 3">
    <name type="scientific">Flexistipes sinusarabici</name>
    <dbReference type="NCBI Taxonomy" id="2352"/>
    <lineage>
        <taxon>Bacteria</taxon>
        <taxon>Pseudomonadati</taxon>
        <taxon>Deferribacterota</taxon>
        <taxon>Deferribacteres</taxon>
        <taxon>Deferribacterales</taxon>
        <taxon>Flexistipitaceae</taxon>
        <taxon>Flexistipes</taxon>
    </lineage>
</organism>
<proteinExistence type="predicted"/>
<evidence type="ECO:0000313" key="3">
    <source>
        <dbReference type="Proteomes" id="UP000262325"/>
    </source>
</evidence>
<dbReference type="Pfam" id="PF05168">
    <property type="entry name" value="HEPN"/>
    <property type="match status" value="1"/>
</dbReference>
<dbReference type="Gene3D" id="1.20.120.330">
    <property type="entry name" value="Nucleotidyltransferases domain 2"/>
    <property type="match status" value="1"/>
</dbReference>
<dbReference type="PROSITE" id="PS50910">
    <property type="entry name" value="HEPN"/>
    <property type="match status" value="1"/>
</dbReference>
<name>A0A3D5QBD0_FLESI</name>
<feature type="domain" description="HEPN" evidence="1">
    <location>
        <begin position="15"/>
        <end position="123"/>
    </location>
</feature>
<dbReference type="Proteomes" id="UP000262325">
    <property type="component" value="Unassembled WGS sequence"/>
</dbReference>
<accession>A0A3D5QBD0</accession>
<sequence>MERFFMNKTAAKEWLTKAWHHLSSAQLLFQLEHYTDIIAIEIYYAVEISLKSFLAYDNSKIFKTHDLVDIYKHIKDHINFDDDDFCALEQISEYHIGESYPSSNRSLPPRKEIEEVLEFAADIFERVCDILKIDKAEIMKR</sequence>
<comment type="caution">
    <text evidence="2">The sequence shown here is derived from an EMBL/GenBank/DDBJ whole genome shotgun (WGS) entry which is preliminary data.</text>
</comment>
<dbReference type="EMBL" id="DPPF01000111">
    <property type="protein sequence ID" value="HCW93147.1"/>
    <property type="molecule type" value="Genomic_DNA"/>
</dbReference>
<evidence type="ECO:0000259" key="1">
    <source>
        <dbReference type="PROSITE" id="PS50910"/>
    </source>
</evidence>
<dbReference type="SUPFAM" id="SSF81593">
    <property type="entry name" value="Nucleotidyltransferase substrate binding subunit/domain"/>
    <property type="match status" value="1"/>
</dbReference>
<protein>
    <recommendedName>
        <fullName evidence="1">HEPN domain-containing protein</fullName>
    </recommendedName>
</protein>
<gene>
    <name evidence="2" type="ORF">DHM44_05640</name>
</gene>
<evidence type="ECO:0000313" key="2">
    <source>
        <dbReference type="EMBL" id="HCW93147.1"/>
    </source>
</evidence>
<dbReference type="InterPro" id="IPR007842">
    <property type="entry name" value="HEPN_dom"/>
</dbReference>
<reference evidence="2 3" key="1">
    <citation type="journal article" date="2018" name="Nat. Biotechnol.">
        <title>A standardized bacterial taxonomy based on genome phylogeny substantially revises the tree of life.</title>
        <authorList>
            <person name="Parks D.H."/>
            <person name="Chuvochina M."/>
            <person name="Waite D.W."/>
            <person name="Rinke C."/>
            <person name="Skarshewski A."/>
            <person name="Chaumeil P.A."/>
            <person name="Hugenholtz P."/>
        </authorList>
    </citation>
    <scope>NUCLEOTIDE SEQUENCE [LARGE SCALE GENOMIC DNA]</scope>
    <source>
        <strain evidence="2">UBA8672</strain>
    </source>
</reference>